<gene>
    <name evidence="1" type="ORF">M153_997000020</name>
</gene>
<keyword evidence="2" id="KW-1185">Reference proteome</keyword>
<comment type="caution">
    <text evidence="1">The sequence shown here is derived from an EMBL/GenBank/DDBJ whole genome shotgun (WGS) entry which is preliminary data.</text>
</comment>
<dbReference type="OrthoDB" id="1649088at2759"/>
<dbReference type="Gene3D" id="3.40.50.11860">
    <property type="entry name" value="Diphthamide synthesis DPH1/DPH2 domain 3"/>
    <property type="match status" value="1"/>
</dbReference>
<reference evidence="1 2" key="1">
    <citation type="submission" date="2015-07" db="EMBL/GenBank/DDBJ databases">
        <title>The genome of Pseudoloma neurophilia, a relevant intracellular parasite of the zebrafish.</title>
        <authorList>
            <person name="Ndikumana S."/>
            <person name="Pelin A."/>
            <person name="Sanders J."/>
            <person name="Corradi N."/>
        </authorList>
    </citation>
    <scope>NUCLEOTIDE SEQUENCE [LARGE SCALE GENOMIC DNA]</scope>
    <source>
        <strain evidence="1 2">MK1</strain>
    </source>
</reference>
<dbReference type="InterPro" id="IPR042265">
    <property type="entry name" value="DPH1/DPH2_3"/>
</dbReference>
<dbReference type="InterPro" id="IPR016435">
    <property type="entry name" value="DPH1/DPH2"/>
</dbReference>
<dbReference type="Proteomes" id="UP000051530">
    <property type="component" value="Unassembled WGS sequence"/>
</dbReference>
<accession>A0A0R0LYR2</accession>
<name>A0A0R0LYR2_9MICR</name>
<proteinExistence type="predicted"/>
<dbReference type="GO" id="GO:0090560">
    <property type="term" value="F:2-(3-amino-3-carboxypropyl)histidine synthase activity"/>
    <property type="evidence" value="ECO:0007669"/>
    <property type="project" value="InterPro"/>
</dbReference>
<dbReference type="AlphaFoldDB" id="A0A0R0LYR2"/>
<evidence type="ECO:0000313" key="1">
    <source>
        <dbReference type="EMBL" id="KRH92196.1"/>
    </source>
</evidence>
<dbReference type="GO" id="GO:0017183">
    <property type="term" value="P:protein histidyl modification to diphthamide"/>
    <property type="evidence" value="ECO:0007669"/>
    <property type="project" value="InterPro"/>
</dbReference>
<protein>
    <submittedName>
        <fullName evidence="1">Diphthamide biosynthesis protein</fullName>
    </submittedName>
</protein>
<dbReference type="Pfam" id="PF01866">
    <property type="entry name" value="Diphthamide_syn"/>
    <property type="match status" value="1"/>
</dbReference>
<dbReference type="PANTHER" id="PTHR10762:SF1">
    <property type="entry name" value="2-(3-AMINO-3-CARBOXYPROPYL)HISTIDINE SYNTHASE SUBUNIT 1"/>
    <property type="match status" value="1"/>
</dbReference>
<dbReference type="PANTHER" id="PTHR10762">
    <property type="entry name" value="DIPHTHAMIDE BIOSYNTHESIS PROTEIN"/>
    <property type="match status" value="1"/>
</dbReference>
<dbReference type="VEuPathDB" id="MicrosporidiaDB:M153_997000020"/>
<dbReference type="NCBIfam" id="TIGR00322">
    <property type="entry name" value="diphth2_R"/>
    <property type="match status" value="1"/>
</dbReference>
<evidence type="ECO:0000313" key="2">
    <source>
        <dbReference type="Proteomes" id="UP000051530"/>
    </source>
</evidence>
<sequence>MSNQGITTKNRVNGLNNSKNKVKTQFYRYCPFNKKMYKESYNYLRMLSLRQKQQINYKKSSFVGIIISRTINQTSDRLLKNVLDKIVSDGKKYYILNIEEINQDILKYYSRLCEGFVQLCCTRLSIDWGHLLCDESEKTLTRDLEEDEEVINTEKKTSEDDVLINTEKKTSIKDHFVLNTEPPISVGFVLNAYELWNSAYKEMDYYSENDQQWSNSFISKYY</sequence>
<dbReference type="EMBL" id="LGUB01001123">
    <property type="protein sequence ID" value="KRH92196.1"/>
    <property type="molecule type" value="Genomic_DNA"/>
</dbReference>
<organism evidence="1 2">
    <name type="scientific">Pseudoloma neurophilia</name>
    <dbReference type="NCBI Taxonomy" id="146866"/>
    <lineage>
        <taxon>Eukaryota</taxon>
        <taxon>Fungi</taxon>
        <taxon>Fungi incertae sedis</taxon>
        <taxon>Microsporidia</taxon>
        <taxon>Pseudoloma</taxon>
    </lineage>
</organism>